<evidence type="ECO:0000256" key="2">
    <source>
        <dbReference type="ARBA" id="ARBA00005992"/>
    </source>
</evidence>
<dbReference type="InterPro" id="IPR050979">
    <property type="entry name" value="LD-transpeptidase"/>
</dbReference>
<keyword evidence="11" id="KW-0614">Plasmid</keyword>
<dbReference type="InterPro" id="IPR038063">
    <property type="entry name" value="Transpep_catalytic_dom"/>
</dbReference>
<dbReference type="GO" id="GO:0016740">
    <property type="term" value="F:transferase activity"/>
    <property type="evidence" value="ECO:0007669"/>
    <property type="project" value="UniProtKB-KW"/>
</dbReference>
<dbReference type="AlphaFoldDB" id="A0A679KA40"/>
<dbReference type="RefSeq" id="WP_339161260.1">
    <property type="nucleotide sequence ID" value="NZ_LR743510.1"/>
</dbReference>
<evidence type="ECO:0000256" key="9">
    <source>
        <dbReference type="SAM" id="SignalP"/>
    </source>
</evidence>
<keyword evidence="3 11" id="KW-0808">Transferase</keyword>
<keyword evidence="9" id="KW-0732">Signal</keyword>
<feature type="signal peptide" evidence="9">
    <location>
        <begin position="1"/>
        <end position="19"/>
    </location>
</feature>
<dbReference type="PANTHER" id="PTHR30582:SF30">
    <property type="entry name" value="BLR4375 PROTEIN"/>
    <property type="match status" value="1"/>
</dbReference>
<comment type="similarity">
    <text evidence="2">Belongs to the YkuD family.</text>
</comment>
<evidence type="ECO:0000256" key="4">
    <source>
        <dbReference type="ARBA" id="ARBA00022960"/>
    </source>
</evidence>
<evidence type="ECO:0000259" key="10">
    <source>
        <dbReference type="PROSITE" id="PS52029"/>
    </source>
</evidence>
<dbReference type="PROSITE" id="PS52029">
    <property type="entry name" value="LD_TPASE"/>
    <property type="match status" value="1"/>
</dbReference>
<dbReference type="UniPathway" id="UPA00219"/>
<dbReference type="SUPFAM" id="SSF141523">
    <property type="entry name" value="L,D-transpeptidase catalytic domain-like"/>
    <property type="match status" value="1"/>
</dbReference>
<geneLocation type="plasmid" evidence="11">
    <name>1</name>
</geneLocation>
<evidence type="ECO:0000313" key="11">
    <source>
        <dbReference type="EMBL" id="CAA2141296.1"/>
    </source>
</evidence>
<gene>
    <name evidence="11" type="primary">ykuD</name>
    <name evidence="11" type="ORF">MBLL_02557</name>
</gene>
<dbReference type="GO" id="GO:0005576">
    <property type="term" value="C:extracellular region"/>
    <property type="evidence" value="ECO:0007669"/>
    <property type="project" value="TreeGrafter"/>
</dbReference>
<dbReference type="SUPFAM" id="SSF47090">
    <property type="entry name" value="PGBD-like"/>
    <property type="match status" value="1"/>
</dbReference>
<evidence type="ECO:0000256" key="1">
    <source>
        <dbReference type="ARBA" id="ARBA00004752"/>
    </source>
</evidence>
<dbReference type="EMBL" id="LR743510">
    <property type="protein sequence ID" value="CAA2141296.1"/>
    <property type="molecule type" value="Genomic_DNA"/>
</dbReference>
<dbReference type="GO" id="GO:0071972">
    <property type="term" value="F:peptidoglycan L,D-transpeptidase activity"/>
    <property type="evidence" value="ECO:0007669"/>
    <property type="project" value="TreeGrafter"/>
</dbReference>
<feature type="region of interest" description="Disordered" evidence="8">
    <location>
        <begin position="56"/>
        <end position="76"/>
    </location>
</feature>
<organism evidence="11">
    <name type="scientific">Methylobacterium bullatum</name>
    <dbReference type="NCBI Taxonomy" id="570505"/>
    <lineage>
        <taxon>Bacteria</taxon>
        <taxon>Pseudomonadati</taxon>
        <taxon>Pseudomonadota</taxon>
        <taxon>Alphaproteobacteria</taxon>
        <taxon>Hyphomicrobiales</taxon>
        <taxon>Methylobacteriaceae</taxon>
        <taxon>Methylobacterium</taxon>
    </lineage>
</organism>
<name>A0A679KA40_9HYPH</name>
<dbReference type="GO" id="GO:0008360">
    <property type="term" value="P:regulation of cell shape"/>
    <property type="evidence" value="ECO:0007669"/>
    <property type="project" value="UniProtKB-UniRule"/>
</dbReference>
<evidence type="ECO:0000256" key="3">
    <source>
        <dbReference type="ARBA" id="ARBA00022679"/>
    </source>
</evidence>
<dbReference type="InterPro" id="IPR036365">
    <property type="entry name" value="PGBD-like_sf"/>
</dbReference>
<feature type="region of interest" description="Disordered" evidence="8">
    <location>
        <begin position="214"/>
        <end position="277"/>
    </location>
</feature>
<keyword evidence="5 7" id="KW-0573">Peptidoglycan synthesis</keyword>
<sequence>MAHLPLPSAVALMALVCLATPAALEAKPAGTTSSDAGKTTPAEALTVEAINGATFMAPESGDKAGGKKARTSAKDKRPQPLLVKVQVLLDRAHFSPGAIDGRDGENMRNALSAYAVAQGLPASQTLNQELFDKLAASSADPVVVPYTITESDAAGPFAEKIPAKMEEQADLEAMSYTNPREMLAERFHMSRDLLTALNPDAALDQAGTTITVAAVPPLETGKPAKDEAKPKNKSEDKPDAEKGTETSKKDDATKGEDAPKKADTSNKDDTPKKDIARVEVDKVTRHVRGFGEDGTLRAYYPASIGSAEKPAPSGEAKVKGVAFAPVYTYNPKYAFKGVKTKKTFSIRPGPNNPVGIVWIDLSIPSYGIHGTPEPEKVGKTESHGCIRLTNWDARDLATRIERGAKVVFKDE</sequence>
<keyword evidence="4 7" id="KW-0133">Cell shape</keyword>
<dbReference type="PANTHER" id="PTHR30582">
    <property type="entry name" value="L,D-TRANSPEPTIDASE"/>
    <property type="match status" value="1"/>
</dbReference>
<dbReference type="GO" id="GO:0018104">
    <property type="term" value="P:peptidoglycan-protein cross-linking"/>
    <property type="evidence" value="ECO:0007669"/>
    <property type="project" value="TreeGrafter"/>
</dbReference>
<evidence type="ECO:0000256" key="8">
    <source>
        <dbReference type="SAM" id="MobiDB-lite"/>
    </source>
</evidence>
<comment type="pathway">
    <text evidence="1 7">Cell wall biogenesis; peptidoglycan biosynthesis.</text>
</comment>
<dbReference type="Pfam" id="PF03734">
    <property type="entry name" value="YkuD"/>
    <property type="match status" value="1"/>
</dbReference>
<dbReference type="InterPro" id="IPR005490">
    <property type="entry name" value="LD_TPept_cat_dom"/>
</dbReference>
<accession>A0A679KA40</accession>
<dbReference type="CDD" id="cd16913">
    <property type="entry name" value="YkuD_like"/>
    <property type="match status" value="1"/>
</dbReference>
<evidence type="ECO:0000256" key="6">
    <source>
        <dbReference type="ARBA" id="ARBA00023316"/>
    </source>
</evidence>
<evidence type="ECO:0000256" key="5">
    <source>
        <dbReference type="ARBA" id="ARBA00022984"/>
    </source>
</evidence>
<feature type="chain" id="PRO_5025625025" evidence="9">
    <location>
        <begin position="20"/>
        <end position="411"/>
    </location>
</feature>
<proteinExistence type="inferred from homology"/>
<keyword evidence="6 7" id="KW-0961">Cell wall biogenesis/degradation</keyword>
<feature type="active site" description="Proton donor/acceptor" evidence="7">
    <location>
        <position position="369"/>
    </location>
</feature>
<evidence type="ECO:0000256" key="7">
    <source>
        <dbReference type="PROSITE-ProRule" id="PRU01373"/>
    </source>
</evidence>
<feature type="domain" description="L,D-TPase catalytic" evidence="10">
    <location>
        <begin position="276"/>
        <end position="409"/>
    </location>
</feature>
<dbReference type="EC" id="2.-.-.-" evidence="11"/>
<feature type="active site" description="Nucleophile" evidence="7">
    <location>
        <position position="385"/>
    </location>
</feature>
<reference evidence="11" key="1">
    <citation type="submission" date="2019-12" db="EMBL/GenBank/DDBJ databases">
        <authorList>
            <person name="Cremers G."/>
        </authorList>
    </citation>
    <scope>NUCLEOTIDE SEQUENCE</scope>
    <source>
        <strain evidence="11">Mbul2</strain>
        <plasmid evidence="11">1</plasmid>
    </source>
</reference>
<protein>
    <submittedName>
        <fullName evidence="11">L,D-transpeptidase YkuD</fullName>
        <ecNumber evidence="11">2.-.-.-</ecNumber>
    </submittedName>
</protein>
<dbReference type="Gene3D" id="2.40.440.10">
    <property type="entry name" value="L,D-transpeptidase catalytic domain-like"/>
    <property type="match status" value="1"/>
</dbReference>
<dbReference type="GO" id="GO:0071555">
    <property type="term" value="P:cell wall organization"/>
    <property type="evidence" value="ECO:0007669"/>
    <property type="project" value="UniProtKB-UniRule"/>
</dbReference>
<feature type="compositionally biased region" description="Basic and acidic residues" evidence="8">
    <location>
        <begin position="222"/>
        <end position="277"/>
    </location>
</feature>